<comment type="caution">
    <text evidence="1">The sequence shown here is derived from an EMBL/GenBank/DDBJ whole genome shotgun (WGS) entry which is preliminary data.</text>
</comment>
<organism evidence="1 2">
    <name type="scientific">Dentiscutata erythropus</name>
    <dbReference type="NCBI Taxonomy" id="1348616"/>
    <lineage>
        <taxon>Eukaryota</taxon>
        <taxon>Fungi</taxon>
        <taxon>Fungi incertae sedis</taxon>
        <taxon>Mucoromycota</taxon>
        <taxon>Glomeromycotina</taxon>
        <taxon>Glomeromycetes</taxon>
        <taxon>Diversisporales</taxon>
        <taxon>Gigasporaceae</taxon>
        <taxon>Dentiscutata</taxon>
    </lineage>
</organism>
<keyword evidence="2" id="KW-1185">Reference proteome</keyword>
<protein>
    <submittedName>
        <fullName evidence="1">1277_t:CDS:1</fullName>
    </submittedName>
</protein>
<dbReference type="Proteomes" id="UP000789405">
    <property type="component" value="Unassembled WGS sequence"/>
</dbReference>
<evidence type="ECO:0000313" key="2">
    <source>
        <dbReference type="Proteomes" id="UP000789405"/>
    </source>
</evidence>
<proteinExistence type="predicted"/>
<feature type="non-terminal residue" evidence="1">
    <location>
        <position position="122"/>
    </location>
</feature>
<dbReference type="OrthoDB" id="2963168at2759"/>
<gene>
    <name evidence="1" type="ORF">DERYTH_LOCUS15925</name>
</gene>
<dbReference type="AlphaFoldDB" id="A0A9N9IL13"/>
<sequence>MSWKSDIRVVVGMKTLRILNKMGFAYANKANPEVITNDTWPEVAGVLKTNTVLKYDQNLKNVEAWGLPALAQKASRRAERNSTSKPVELFKLHLGNMPEKEKPVLPKGLEFKRAITDYLTEI</sequence>
<feature type="non-terminal residue" evidence="1">
    <location>
        <position position="1"/>
    </location>
</feature>
<reference evidence="1" key="1">
    <citation type="submission" date="2021-06" db="EMBL/GenBank/DDBJ databases">
        <authorList>
            <person name="Kallberg Y."/>
            <person name="Tangrot J."/>
            <person name="Rosling A."/>
        </authorList>
    </citation>
    <scope>NUCLEOTIDE SEQUENCE</scope>
    <source>
        <strain evidence="1">MA453B</strain>
    </source>
</reference>
<accession>A0A9N9IL13</accession>
<evidence type="ECO:0000313" key="1">
    <source>
        <dbReference type="EMBL" id="CAG8740107.1"/>
    </source>
</evidence>
<dbReference type="EMBL" id="CAJVPY010013362">
    <property type="protein sequence ID" value="CAG8740107.1"/>
    <property type="molecule type" value="Genomic_DNA"/>
</dbReference>
<name>A0A9N9IL13_9GLOM</name>